<dbReference type="SUPFAM" id="SSF54427">
    <property type="entry name" value="NTF2-like"/>
    <property type="match status" value="1"/>
</dbReference>
<sequence>MQDDTRNIPFALSEKMADVHNIDQLPDAGDRTVVLHPKMIYQAFIDDLSAVNLSGDFEAWAGMSEYPNSVHTDTVDKVIGTPEDAKPFFDMVCALIAEHKIDTFHREAENAEFLDPSMIVGHHMIYMRSGGVDVVQPMASRMVIRKATGRWRMISVTNAVANDRYPYDRPEPSDGLIPDANVRARQRDAQGPGSARHLGIDPEESDPLTIYAAFLTAVTAANREGDFELWDAMHLDRVRKHTPEADMTIDSRTERRAIFDAITDEIRRAGADSYVRQPDFAEWLGPDRIRGKHRAIMSRDGQLVRQPLDSQFVLVREAGAWKVADVTNSFDPGSRVDLLSLMQDRLTREGKT</sequence>
<comment type="caution">
    <text evidence="1">The sequence shown here is derived from an EMBL/GenBank/DDBJ whole genome shotgun (WGS) entry which is preliminary data.</text>
</comment>
<accession>A0A0L1JR20</accession>
<dbReference type="RefSeq" id="WP_050530311.1">
    <property type="nucleotide sequence ID" value="NZ_AQQZ01000003.1"/>
</dbReference>
<name>A0A0L1JR20_9RHOB</name>
<dbReference type="AlphaFoldDB" id="A0A0L1JR20"/>
<gene>
    <name evidence="1" type="ORF">ATO11_08000</name>
</gene>
<reference evidence="1 2" key="1">
    <citation type="journal article" date="2015" name="Int. J. Syst. Evol. Microbiol.">
        <title>Aestuariivita atlantica sp. nov., isolated from deep sea sediment of the Atlantic Ocean.</title>
        <authorList>
            <person name="Li G."/>
            <person name="Lai Q."/>
            <person name="Du Y."/>
            <person name="Liu X."/>
            <person name="Sun F."/>
            <person name="Shao Z."/>
        </authorList>
    </citation>
    <scope>NUCLEOTIDE SEQUENCE [LARGE SCALE GENOMIC DNA]</scope>
    <source>
        <strain evidence="1 2">22II-S11-z3</strain>
    </source>
</reference>
<organism evidence="1 2">
    <name type="scientific">Pseudaestuariivita atlantica</name>
    <dbReference type="NCBI Taxonomy" id="1317121"/>
    <lineage>
        <taxon>Bacteria</taxon>
        <taxon>Pseudomonadati</taxon>
        <taxon>Pseudomonadota</taxon>
        <taxon>Alphaproteobacteria</taxon>
        <taxon>Rhodobacterales</taxon>
        <taxon>Paracoccaceae</taxon>
        <taxon>Pseudaestuariivita</taxon>
    </lineage>
</organism>
<dbReference type="InterPro" id="IPR032710">
    <property type="entry name" value="NTF2-like_dom_sf"/>
</dbReference>
<dbReference type="STRING" id="1317121.ATO11_08000"/>
<evidence type="ECO:0000313" key="1">
    <source>
        <dbReference type="EMBL" id="KNG94162.1"/>
    </source>
</evidence>
<dbReference type="Proteomes" id="UP000036938">
    <property type="component" value="Unassembled WGS sequence"/>
</dbReference>
<evidence type="ECO:0000313" key="2">
    <source>
        <dbReference type="Proteomes" id="UP000036938"/>
    </source>
</evidence>
<protein>
    <recommendedName>
        <fullName evidence="3">SnoaL-like domain-containing protein</fullName>
    </recommendedName>
</protein>
<evidence type="ECO:0008006" key="3">
    <source>
        <dbReference type="Google" id="ProtNLM"/>
    </source>
</evidence>
<keyword evidence="2" id="KW-1185">Reference proteome</keyword>
<dbReference type="EMBL" id="AQQZ01000003">
    <property type="protein sequence ID" value="KNG94162.1"/>
    <property type="molecule type" value="Genomic_DNA"/>
</dbReference>
<dbReference type="OrthoDB" id="7717972at2"/>
<proteinExistence type="predicted"/>